<evidence type="ECO:0000313" key="2">
    <source>
        <dbReference type="EMBL" id="BAS27875.1"/>
    </source>
</evidence>
<sequence>MWCGGTLGAGAADEPIDPIVGIRTTQVAPLTGSSSVNRTEGVDVIGTDLGVLAEVDGTIYIAFGDTFGYGKTNWRSNVLARTTDVEPSDGITLDGWITDELGRAREIVPGLKESNDAGGEVTKIPTALTSVDGRLYMAFMSVRRWGPPGRWDANYATWAYSDDRGEAWHVVDPPIWPEESGFIMLAVSQQRGRGNAEGYLWLLATPAGRFGGVKAARVRPEEILDRGAYQYYSGPGADGQPQWSRDPAEAVEVIPAPAGEGSLLWNPYLDRWIYTYLNERSHNMELRSAPRPWGPWSRPHTLSEAAKYPSLYGGFMTPSWVEDDGRVIYFLMSQFGPYNVYVMRAELETGGGPTDE</sequence>
<protein>
    <submittedName>
        <fullName evidence="2">Carbohydrate-binding protein</fullName>
    </submittedName>
</protein>
<name>A0A0K2SL96_LIMPI</name>
<dbReference type="EMBL" id="AP014924">
    <property type="protein sequence ID" value="BAS27875.1"/>
    <property type="molecule type" value="Genomic_DNA"/>
</dbReference>
<evidence type="ECO:0000259" key="1">
    <source>
        <dbReference type="Pfam" id="PF13810"/>
    </source>
</evidence>
<organism evidence="2 3">
    <name type="scientific">Limnochorda pilosa</name>
    <dbReference type="NCBI Taxonomy" id="1555112"/>
    <lineage>
        <taxon>Bacteria</taxon>
        <taxon>Bacillati</taxon>
        <taxon>Bacillota</taxon>
        <taxon>Limnochordia</taxon>
        <taxon>Limnochordales</taxon>
        <taxon>Limnochordaceae</taxon>
        <taxon>Limnochorda</taxon>
    </lineage>
</organism>
<keyword evidence="3" id="KW-1185">Reference proteome</keyword>
<feature type="domain" description="DUF4185" evidence="1">
    <location>
        <begin position="35"/>
        <end position="344"/>
    </location>
</feature>
<gene>
    <name evidence="2" type="ORF">LIP_2034</name>
</gene>
<dbReference type="AlphaFoldDB" id="A0A0K2SL96"/>
<dbReference type="InterPro" id="IPR025442">
    <property type="entry name" value="DUF4185"/>
</dbReference>
<dbReference type="Pfam" id="PF13810">
    <property type="entry name" value="DUF4185"/>
    <property type="match status" value="1"/>
</dbReference>
<dbReference type="KEGG" id="lpil:LIP_2034"/>
<dbReference type="STRING" id="1555112.LIP_2034"/>
<dbReference type="Proteomes" id="UP000065807">
    <property type="component" value="Chromosome"/>
</dbReference>
<evidence type="ECO:0000313" key="3">
    <source>
        <dbReference type="Proteomes" id="UP000065807"/>
    </source>
</evidence>
<accession>A0A0K2SL96</accession>
<reference evidence="3" key="2">
    <citation type="journal article" date="2016" name="Int. J. Syst. Evol. Microbiol.">
        <title>Complete genome sequence and cell structure of Limnochorda pilosa, a Gram-negative spore-former within the phylum Firmicutes.</title>
        <authorList>
            <person name="Watanabe M."/>
            <person name="Kojima H."/>
            <person name="Fukui M."/>
        </authorList>
    </citation>
    <scope>NUCLEOTIDE SEQUENCE [LARGE SCALE GENOMIC DNA]</scope>
    <source>
        <strain evidence="3">HC45</strain>
    </source>
</reference>
<reference evidence="3" key="1">
    <citation type="submission" date="2015-07" db="EMBL/GenBank/DDBJ databases">
        <title>Complete genome sequence and phylogenetic analysis of Limnochorda pilosa.</title>
        <authorList>
            <person name="Watanabe M."/>
            <person name="Kojima H."/>
            <person name="Fukui M."/>
        </authorList>
    </citation>
    <scope>NUCLEOTIDE SEQUENCE [LARGE SCALE GENOMIC DNA]</scope>
    <source>
        <strain evidence="3">HC45</strain>
    </source>
</reference>
<proteinExistence type="predicted"/>